<dbReference type="Pfam" id="PF13884">
    <property type="entry name" value="Peptidase_S74"/>
    <property type="match status" value="1"/>
</dbReference>
<name>A0ABT5U3H6_9GAMM</name>
<organism evidence="3 4">
    <name type="scientific">Spartinivicinus poritis</name>
    <dbReference type="NCBI Taxonomy" id="2994640"/>
    <lineage>
        <taxon>Bacteria</taxon>
        <taxon>Pseudomonadati</taxon>
        <taxon>Pseudomonadota</taxon>
        <taxon>Gammaproteobacteria</taxon>
        <taxon>Oceanospirillales</taxon>
        <taxon>Zooshikellaceae</taxon>
        <taxon>Spartinivicinus</taxon>
    </lineage>
</organism>
<protein>
    <submittedName>
        <fullName evidence="3">Tail fiber domain-containing protein</fullName>
    </submittedName>
</protein>
<evidence type="ECO:0000256" key="1">
    <source>
        <dbReference type="SAM" id="SignalP"/>
    </source>
</evidence>
<dbReference type="PROSITE" id="PS51688">
    <property type="entry name" value="ICA"/>
    <property type="match status" value="1"/>
</dbReference>
<evidence type="ECO:0000259" key="2">
    <source>
        <dbReference type="PROSITE" id="PS51688"/>
    </source>
</evidence>
<evidence type="ECO:0000313" key="4">
    <source>
        <dbReference type="Proteomes" id="UP001528823"/>
    </source>
</evidence>
<feature type="chain" id="PRO_5046312249" evidence="1">
    <location>
        <begin position="21"/>
        <end position="226"/>
    </location>
</feature>
<gene>
    <name evidence="3" type="ORF">ORQ98_02195</name>
</gene>
<keyword evidence="4" id="KW-1185">Reference proteome</keyword>
<keyword evidence="1" id="KW-0732">Signal</keyword>
<feature type="signal peptide" evidence="1">
    <location>
        <begin position="1"/>
        <end position="20"/>
    </location>
</feature>
<proteinExistence type="predicted"/>
<dbReference type="Proteomes" id="UP001528823">
    <property type="component" value="Unassembled WGS sequence"/>
</dbReference>
<evidence type="ECO:0000313" key="3">
    <source>
        <dbReference type="EMBL" id="MDE1460770.1"/>
    </source>
</evidence>
<dbReference type="InterPro" id="IPR030392">
    <property type="entry name" value="S74_ICA"/>
</dbReference>
<accession>A0ABT5U3H6</accession>
<feature type="domain" description="Peptidase S74" evidence="2">
    <location>
        <begin position="131"/>
        <end position="226"/>
    </location>
</feature>
<dbReference type="EMBL" id="JAPMOU010000002">
    <property type="protein sequence ID" value="MDE1460770.1"/>
    <property type="molecule type" value="Genomic_DNA"/>
</dbReference>
<reference evidence="3 4" key="1">
    <citation type="submission" date="2022-11" db="EMBL/GenBank/DDBJ databases">
        <title>Spartinivicinus poritis sp. nov., isolated from scleractinian coral Porites lutea.</title>
        <authorList>
            <person name="Zhang G."/>
            <person name="Cai L."/>
            <person name="Wei Q."/>
        </authorList>
    </citation>
    <scope>NUCLEOTIDE SEQUENCE [LARGE SCALE GENOMIC DNA]</scope>
    <source>
        <strain evidence="3 4">A2-2</strain>
    </source>
</reference>
<comment type="caution">
    <text evidence="3">The sequence shown here is derived from an EMBL/GenBank/DDBJ whole genome shotgun (WGS) entry which is preliminary data.</text>
</comment>
<sequence length="226" mass="25720">MKLSKLLLTSAITLSTISTADAKTSTSKVYCGKVDGSDWYWLYNEDGSHQTVTGEWHIDKVSAFAEKHYLTIEFDEYIGFQSQCKSGYYAHPGWHSLSAWHRFKVNITGSVNDDFFYASGRESLMWPFNPSDIRLKQNIQPLQDNLDKVSRLHGYSYSWRPDSIQGHLAGQYEYGVIAQEIQAEFPALVKQDAQGYLRVDYRGLVPVLLESIKALKARVEALEAIH</sequence>
<dbReference type="RefSeq" id="WP_274687141.1">
    <property type="nucleotide sequence ID" value="NZ_JAPMOU010000002.1"/>
</dbReference>